<dbReference type="Pfam" id="PF03798">
    <property type="entry name" value="TRAM_LAG1_CLN8"/>
    <property type="match status" value="1"/>
</dbReference>
<gene>
    <name evidence="13" type="ORF">RI543_005180</name>
</gene>
<evidence type="ECO:0000256" key="5">
    <source>
        <dbReference type="ARBA" id="ARBA00022824"/>
    </source>
</evidence>
<feature type="transmembrane region" description="Helical" evidence="11">
    <location>
        <begin position="213"/>
        <end position="231"/>
    </location>
</feature>
<dbReference type="PIRSF" id="PIRSF005225">
    <property type="entry name" value="LAG1_LAC1"/>
    <property type="match status" value="1"/>
</dbReference>
<comment type="subcellular location">
    <subcellularLocation>
        <location evidence="1">Endoplasmic reticulum membrane</location>
        <topology evidence="1">Multi-pass membrane protein</topology>
    </subcellularLocation>
</comment>
<sequence>MSNINLLQRPRTRPRRASSVGRIDLGDTVSRLPSTRQSRYASQRRMETLSQITKNDRELLQKFWLSFREMNYRHPWIAPLIVLVIVYSAYLTSGNLTETNPLHMFVAISYRVPGTTDVYGKGIKDLCFVFYYMIFFTFFREFILDIVIKPLPDILGATYKRKRIKEQSFYVIYYALSSPFGLYIMYHSDLWFFKTKPMYETYPDLNNPYWFKIFYLGQAAFWAQQACVLALQLEKPRKDHKEMIYHHIVTLLLVWSSYVFHFTKMGLPIYITMDISDLLLALCKIFNYLNYWFTPIFFFIFIAVWIYTRHYINIKILWSVLTEFKTVGDYRLNFATQQYKCWISQPIVFTLIGALQLVQLYWLFLIFRIVYRMATQSVYEDVRSDAESSGDEDDEEHENGTEKKEEKYTSIAKTFKKQE</sequence>
<feature type="region of interest" description="Disordered" evidence="10">
    <location>
        <begin position="384"/>
        <end position="419"/>
    </location>
</feature>
<organism evidence="13 14">
    <name type="scientific">Arxiozyma heterogenica</name>
    <dbReference type="NCBI Taxonomy" id="278026"/>
    <lineage>
        <taxon>Eukaryota</taxon>
        <taxon>Fungi</taxon>
        <taxon>Dikarya</taxon>
        <taxon>Ascomycota</taxon>
        <taxon>Saccharomycotina</taxon>
        <taxon>Saccharomycetes</taxon>
        <taxon>Saccharomycetales</taxon>
        <taxon>Saccharomycetaceae</taxon>
        <taxon>Arxiozyma</taxon>
    </lineage>
</organism>
<evidence type="ECO:0000256" key="2">
    <source>
        <dbReference type="ARBA" id="ARBA00009808"/>
    </source>
</evidence>
<evidence type="ECO:0000256" key="8">
    <source>
        <dbReference type="ARBA" id="ARBA00023180"/>
    </source>
</evidence>
<evidence type="ECO:0000256" key="9">
    <source>
        <dbReference type="PROSITE-ProRule" id="PRU00205"/>
    </source>
</evidence>
<reference evidence="14" key="1">
    <citation type="submission" date="2023-07" db="EMBL/GenBank/DDBJ databases">
        <title>A draft genome of Kazachstania heterogenica Y-27499.</title>
        <authorList>
            <person name="Donic C."/>
            <person name="Kralova J.S."/>
            <person name="Fidel L."/>
            <person name="Ben-Dor S."/>
            <person name="Jung S."/>
        </authorList>
    </citation>
    <scope>NUCLEOTIDE SEQUENCE [LARGE SCALE GENOMIC DNA]</scope>
    <source>
        <strain evidence="14">Y27499</strain>
    </source>
</reference>
<dbReference type="Proteomes" id="UP001306508">
    <property type="component" value="Unassembled WGS sequence"/>
</dbReference>
<dbReference type="PROSITE" id="PS50922">
    <property type="entry name" value="TLC"/>
    <property type="match status" value="1"/>
</dbReference>
<dbReference type="InterPro" id="IPR006634">
    <property type="entry name" value="TLC-dom"/>
</dbReference>
<feature type="compositionally biased region" description="Basic and acidic residues" evidence="10">
    <location>
        <begin position="398"/>
        <end position="408"/>
    </location>
</feature>
<comment type="caution">
    <text evidence="13">The sequence shown here is derived from an EMBL/GenBank/DDBJ whole genome shotgun (WGS) entry which is preliminary data.</text>
</comment>
<keyword evidence="7 9" id="KW-0472">Membrane</keyword>
<feature type="compositionally biased region" description="Acidic residues" evidence="10">
    <location>
        <begin position="388"/>
        <end position="397"/>
    </location>
</feature>
<evidence type="ECO:0000256" key="1">
    <source>
        <dbReference type="ARBA" id="ARBA00004477"/>
    </source>
</evidence>
<evidence type="ECO:0000256" key="11">
    <source>
        <dbReference type="SAM" id="Phobius"/>
    </source>
</evidence>
<feature type="transmembrane region" description="Helical" evidence="11">
    <location>
        <begin position="169"/>
        <end position="193"/>
    </location>
</feature>
<feature type="transmembrane region" description="Helical" evidence="11">
    <location>
        <begin position="76"/>
        <end position="93"/>
    </location>
</feature>
<evidence type="ECO:0000256" key="10">
    <source>
        <dbReference type="SAM" id="MobiDB-lite"/>
    </source>
</evidence>
<keyword evidence="3" id="KW-0808">Transferase</keyword>
<dbReference type="InterPro" id="IPR016439">
    <property type="entry name" value="Lag1/Lac1-like"/>
</dbReference>
<keyword evidence="4 9" id="KW-0812">Transmembrane</keyword>
<feature type="region of interest" description="Disordered" evidence="10">
    <location>
        <begin position="1"/>
        <end position="20"/>
    </location>
</feature>
<feature type="transmembrane region" description="Helical" evidence="11">
    <location>
        <begin position="290"/>
        <end position="308"/>
    </location>
</feature>
<dbReference type="GO" id="GO:0005789">
    <property type="term" value="C:endoplasmic reticulum membrane"/>
    <property type="evidence" value="ECO:0007669"/>
    <property type="project" value="UniProtKB-SubCell"/>
</dbReference>
<dbReference type="AlphaFoldDB" id="A0AAN7ZWP3"/>
<dbReference type="EMBL" id="JAWIZZ010000074">
    <property type="protein sequence ID" value="KAK5773551.1"/>
    <property type="molecule type" value="Genomic_DNA"/>
</dbReference>
<keyword evidence="8" id="KW-0325">Glycoprotein</keyword>
<comment type="similarity">
    <text evidence="2">Belongs to the sphingosine N-acyltransferase family.</text>
</comment>
<evidence type="ECO:0000313" key="13">
    <source>
        <dbReference type="EMBL" id="KAK5773551.1"/>
    </source>
</evidence>
<dbReference type="GO" id="GO:0046513">
    <property type="term" value="P:ceramide biosynthetic process"/>
    <property type="evidence" value="ECO:0007669"/>
    <property type="project" value="InterPro"/>
</dbReference>
<evidence type="ECO:0000256" key="4">
    <source>
        <dbReference type="ARBA" id="ARBA00022692"/>
    </source>
</evidence>
<dbReference type="PANTHER" id="PTHR12560">
    <property type="entry name" value="LONGEVITY ASSURANCE FACTOR 1 LAG1"/>
    <property type="match status" value="1"/>
</dbReference>
<keyword evidence="5" id="KW-0256">Endoplasmic reticulum</keyword>
<evidence type="ECO:0000256" key="3">
    <source>
        <dbReference type="ARBA" id="ARBA00022679"/>
    </source>
</evidence>
<keyword evidence="14" id="KW-1185">Reference proteome</keyword>
<accession>A0AAN7ZWP3</accession>
<feature type="domain" description="TLC" evidence="12">
    <location>
        <begin position="159"/>
        <end position="375"/>
    </location>
</feature>
<evidence type="ECO:0000259" key="12">
    <source>
        <dbReference type="PROSITE" id="PS50922"/>
    </source>
</evidence>
<dbReference type="SMART" id="SM00724">
    <property type="entry name" value="TLC"/>
    <property type="match status" value="1"/>
</dbReference>
<keyword evidence="6 11" id="KW-1133">Transmembrane helix</keyword>
<evidence type="ECO:0000256" key="6">
    <source>
        <dbReference type="ARBA" id="ARBA00022989"/>
    </source>
</evidence>
<evidence type="ECO:0000313" key="14">
    <source>
        <dbReference type="Proteomes" id="UP001306508"/>
    </source>
</evidence>
<dbReference type="PANTHER" id="PTHR12560:SF11">
    <property type="entry name" value="CERAMIDE SYNTHASE LAC1-RELATED"/>
    <property type="match status" value="1"/>
</dbReference>
<dbReference type="GO" id="GO:0050291">
    <property type="term" value="F:sphingosine N-acyltransferase activity"/>
    <property type="evidence" value="ECO:0007669"/>
    <property type="project" value="InterPro"/>
</dbReference>
<evidence type="ECO:0000256" key="7">
    <source>
        <dbReference type="ARBA" id="ARBA00023136"/>
    </source>
</evidence>
<feature type="transmembrane region" description="Helical" evidence="11">
    <location>
        <begin position="129"/>
        <end position="148"/>
    </location>
</feature>
<name>A0AAN7ZWP3_9SACH</name>
<proteinExistence type="inferred from homology"/>
<protein>
    <recommendedName>
        <fullName evidence="12">TLC domain-containing protein</fullName>
    </recommendedName>
</protein>
<feature type="transmembrane region" description="Helical" evidence="11">
    <location>
        <begin position="347"/>
        <end position="367"/>
    </location>
</feature>